<dbReference type="EMBL" id="JBJQND010000008">
    <property type="protein sequence ID" value="KAL3868444.1"/>
    <property type="molecule type" value="Genomic_DNA"/>
</dbReference>
<dbReference type="GO" id="GO:0005576">
    <property type="term" value="C:extracellular region"/>
    <property type="evidence" value="ECO:0007669"/>
    <property type="project" value="UniProtKB-SubCell"/>
</dbReference>
<evidence type="ECO:0000256" key="3">
    <source>
        <dbReference type="SAM" id="SignalP"/>
    </source>
</evidence>
<reference evidence="5 6" key="1">
    <citation type="submission" date="2024-11" db="EMBL/GenBank/DDBJ databases">
        <title>Chromosome-level genome assembly of the freshwater bivalve Anodonta woodiana.</title>
        <authorList>
            <person name="Chen X."/>
        </authorList>
    </citation>
    <scope>NUCLEOTIDE SEQUENCE [LARGE SCALE GENOMIC DNA]</scope>
    <source>
        <strain evidence="5">MN2024</strain>
        <tissue evidence="5">Gills</tissue>
    </source>
</reference>
<dbReference type="Pfam" id="PF15430">
    <property type="entry name" value="SVWC"/>
    <property type="match status" value="1"/>
</dbReference>
<keyword evidence="6" id="KW-1185">Reference proteome</keyword>
<gene>
    <name evidence="5" type="ORF">ACJMK2_041251</name>
</gene>
<evidence type="ECO:0000313" key="6">
    <source>
        <dbReference type="Proteomes" id="UP001634394"/>
    </source>
</evidence>
<evidence type="ECO:0000259" key="4">
    <source>
        <dbReference type="Pfam" id="PF15430"/>
    </source>
</evidence>
<evidence type="ECO:0000256" key="2">
    <source>
        <dbReference type="ARBA" id="ARBA00022525"/>
    </source>
</evidence>
<feature type="domain" description="Single" evidence="4">
    <location>
        <begin position="35"/>
        <end position="85"/>
    </location>
</feature>
<keyword evidence="3" id="KW-0732">Signal</keyword>
<evidence type="ECO:0000256" key="1">
    <source>
        <dbReference type="ARBA" id="ARBA00004613"/>
    </source>
</evidence>
<comment type="caution">
    <text evidence="5">The sequence shown here is derived from an EMBL/GenBank/DDBJ whole genome shotgun (WGS) entry which is preliminary data.</text>
</comment>
<dbReference type="InterPro" id="IPR029277">
    <property type="entry name" value="SVWC_dom"/>
</dbReference>
<dbReference type="Proteomes" id="UP001634394">
    <property type="component" value="Unassembled WGS sequence"/>
</dbReference>
<dbReference type="AlphaFoldDB" id="A0ABD3W3I3"/>
<sequence>MNTKLALALIGIFWYDCYSANYYATGPCPDNYTVGEEWYDGCTRCSCDHKGYMCAGCGLVTYIVGCELIHDINATWPDCCPRLECPVFEVGR</sequence>
<accession>A0ABD3W3I3</accession>
<feature type="signal peptide" evidence="3">
    <location>
        <begin position="1"/>
        <end position="19"/>
    </location>
</feature>
<feature type="chain" id="PRO_5044774220" description="Single domain-containing protein" evidence="3">
    <location>
        <begin position="20"/>
        <end position="92"/>
    </location>
</feature>
<keyword evidence="2" id="KW-0964">Secreted</keyword>
<name>A0ABD3W3I3_SINWO</name>
<organism evidence="5 6">
    <name type="scientific">Sinanodonta woodiana</name>
    <name type="common">Chinese pond mussel</name>
    <name type="synonym">Anodonta woodiana</name>
    <dbReference type="NCBI Taxonomy" id="1069815"/>
    <lineage>
        <taxon>Eukaryota</taxon>
        <taxon>Metazoa</taxon>
        <taxon>Spiralia</taxon>
        <taxon>Lophotrochozoa</taxon>
        <taxon>Mollusca</taxon>
        <taxon>Bivalvia</taxon>
        <taxon>Autobranchia</taxon>
        <taxon>Heteroconchia</taxon>
        <taxon>Palaeoheterodonta</taxon>
        <taxon>Unionida</taxon>
        <taxon>Unionoidea</taxon>
        <taxon>Unionidae</taxon>
        <taxon>Unioninae</taxon>
        <taxon>Sinanodonta</taxon>
    </lineage>
</organism>
<evidence type="ECO:0000313" key="5">
    <source>
        <dbReference type="EMBL" id="KAL3868444.1"/>
    </source>
</evidence>
<proteinExistence type="predicted"/>
<comment type="subcellular location">
    <subcellularLocation>
        <location evidence="1">Secreted</location>
    </subcellularLocation>
</comment>
<protein>
    <recommendedName>
        <fullName evidence="4">Single domain-containing protein</fullName>
    </recommendedName>
</protein>